<dbReference type="Proteomes" id="UP000481087">
    <property type="component" value="Unassembled WGS sequence"/>
</dbReference>
<comment type="caution">
    <text evidence="1">The sequence shown here is derived from an EMBL/GenBank/DDBJ whole genome shotgun (WGS) entry which is preliminary data.</text>
</comment>
<accession>A0A6L8URQ0</accession>
<evidence type="ECO:0000313" key="2">
    <source>
        <dbReference type="Proteomes" id="UP000481087"/>
    </source>
</evidence>
<organism evidence="1 2">
    <name type="scientific">Paenibacillus silvestris</name>
    <dbReference type="NCBI Taxonomy" id="2606219"/>
    <lineage>
        <taxon>Bacteria</taxon>
        <taxon>Bacillati</taxon>
        <taxon>Bacillota</taxon>
        <taxon>Bacilli</taxon>
        <taxon>Bacillales</taxon>
        <taxon>Paenibacillaceae</taxon>
        <taxon>Paenibacillus</taxon>
    </lineage>
</organism>
<keyword evidence="2" id="KW-1185">Reference proteome</keyword>
<protein>
    <submittedName>
        <fullName evidence="1">Uncharacterized protein</fullName>
    </submittedName>
</protein>
<dbReference type="EMBL" id="WTUZ01000002">
    <property type="protein sequence ID" value="MZQ80693.1"/>
    <property type="molecule type" value="Genomic_DNA"/>
</dbReference>
<sequence length="139" mass="16005">MRIYFTVKSVGKRKPFLTKKEYILSSAPSTLRELITEIVAHHVREYKERAEESQLIAFLSEEEISTKATQGKVGFGSKYDDRQANEEASIQTALLAFEDGLYRVFLHEEEVSELSSKIDFQDGDDITFIKFTMLSGRLW</sequence>
<dbReference type="AlphaFoldDB" id="A0A6L8URQ0"/>
<name>A0A6L8URQ0_9BACL</name>
<reference evidence="1 2" key="1">
    <citation type="submission" date="2019-12" db="EMBL/GenBank/DDBJ databases">
        <title>Paenibacillus sp. nov. sp. isolated from soil.</title>
        <authorList>
            <person name="Kim J."/>
            <person name="Jeong S.E."/>
            <person name="Jung H.S."/>
            <person name="Jeon C.O."/>
        </authorList>
    </citation>
    <scope>NUCLEOTIDE SEQUENCE [LARGE SCALE GENOMIC DNA]</scope>
    <source>
        <strain evidence="1 2">5J-6</strain>
    </source>
</reference>
<evidence type="ECO:0000313" key="1">
    <source>
        <dbReference type="EMBL" id="MZQ80693.1"/>
    </source>
</evidence>
<proteinExistence type="predicted"/>
<dbReference type="RefSeq" id="WP_161404840.1">
    <property type="nucleotide sequence ID" value="NZ_WTUZ01000002.1"/>
</dbReference>
<gene>
    <name evidence="1" type="ORF">GQF01_00800</name>
</gene>